<evidence type="ECO:0000313" key="4">
    <source>
        <dbReference type="Proteomes" id="UP000640485"/>
    </source>
</evidence>
<evidence type="ECO:0000259" key="2">
    <source>
        <dbReference type="Pfam" id="PF13460"/>
    </source>
</evidence>
<dbReference type="Pfam" id="PF13460">
    <property type="entry name" value="NAD_binding_10"/>
    <property type="match status" value="1"/>
</dbReference>
<reference evidence="3" key="1">
    <citation type="submission" date="2021-01" db="EMBL/GenBank/DDBJ databases">
        <title>Paracoccus amoyensis sp. nov., isolated from the surface seawater along the coast of Xiamen Island, China.</title>
        <authorList>
            <person name="Lyu L."/>
        </authorList>
    </citation>
    <scope>NUCLEOTIDE SEQUENCE</scope>
    <source>
        <strain evidence="3">MJ17</strain>
    </source>
</reference>
<dbReference type="Proteomes" id="UP000640485">
    <property type="component" value="Unassembled WGS sequence"/>
</dbReference>
<dbReference type="Gene3D" id="3.40.50.720">
    <property type="entry name" value="NAD(P)-binding Rossmann-like Domain"/>
    <property type="match status" value="1"/>
</dbReference>
<dbReference type="RefSeq" id="WP_200683033.1">
    <property type="nucleotide sequence ID" value="NZ_JAEPRQ010000001.1"/>
</dbReference>
<dbReference type="PROSITE" id="PS51257">
    <property type="entry name" value="PROKAR_LIPOPROTEIN"/>
    <property type="match status" value="1"/>
</dbReference>
<dbReference type="InterPro" id="IPR036291">
    <property type="entry name" value="NAD(P)-bd_dom_sf"/>
</dbReference>
<feature type="transmembrane region" description="Helical" evidence="1">
    <location>
        <begin position="349"/>
        <end position="374"/>
    </location>
</feature>
<gene>
    <name evidence="3" type="ORF">JJJ17_00585</name>
</gene>
<dbReference type="PANTHER" id="PTHR12126">
    <property type="entry name" value="NADH-UBIQUINONE OXIDOREDUCTASE 39 KDA SUBUNIT-RELATED"/>
    <property type="match status" value="1"/>
</dbReference>
<dbReference type="GO" id="GO:0044877">
    <property type="term" value="F:protein-containing complex binding"/>
    <property type="evidence" value="ECO:0007669"/>
    <property type="project" value="TreeGrafter"/>
</dbReference>
<keyword evidence="1" id="KW-0812">Transmembrane</keyword>
<dbReference type="SUPFAM" id="SSF51735">
    <property type="entry name" value="NAD(P)-binding Rossmann-fold domains"/>
    <property type="match status" value="1"/>
</dbReference>
<comment type="caution">
    <text evidence="3">The sequence shown here is derived from an EMBL/GenBank/DDBJ whole genome shotgun (WGS) entry which is preliminary data.</text>
</comment>
<keyword evidence="1" id="KW-0472">Membrane</keyword>
<dbReference type="Pfam" id="PF13781">
    <property type="entry name" value="DoxX_3"/>
    <property type="match status" value="1"/>
</dbReference>
<protein>
    <submittedName>
        <fullName evidence="3">SDR family oxidoreductase</fullName>
    </submittedName>
</protein>
<evidence type="ECO:0000313" key="3">
    <source>
        <dbReference type="EMBL" id="MBK4214412.1"/>
    </source>
</evidence>
<feature type="transmembrane region" description="Helical" evidence="1">
    <location>
        <begin position="381"/>
        <end position="399"/>
    </location>
</feature>
<dbReference type="InterPro" id="IPR025695">
    <property type="entry name" value="DoxX-like"/>
</dbReference>
<feature type="transmembrane region" description="Helical" evidence="1">
    <location>
        <begin position="307"/>
        <end position="329"/>
    </location>
</feature>
<name>A0A934VWX7_9RHOB</name>
<dbReference type="PANTHER" id="PTHR12126:SF11">
    <property type="entry name" value="NADH DEHYDROGENASE [UBIQUINONE] 1 ALPHA SUBCOMPLEX SUBUNIT 9, MITOCHONDRIAL"/>
    <property type="match status" value="1"/>
</dbReference>
<sequence>MRKIVVLGGYGLIGSACMKALSKAGFEVTGIGRSMPSAIASDAGARWLIRDIPSISVAEWQELLSGVDVVVNASGALQDGARDDLTAIHVTAIARLVDAASGSDLRIVQISAAGASENASTRFLQTKAKGDAIIASNARNWVILRPALVLSQDAYGGTALLRAAAALPAVQPQLLPKTRIQTVYVGDIARAAVAAARDEVPSGTIADLAESEAHSFPDLLASVRKWQGYPPARFRVPVPDLLLRTVARCADLLGHLGWRSPLRSTALQVLRDGVRGDPGAWDLAGGPPCHSLDETLSRLPSSRQERAFARAYLALPLAIGTLSLFWLLSGLITLLDPLRAMALLYDRGIVSWLVAATVIGGAVADVVLGLAILWRPWAKRAALGMIGLSAAYLAGSVLTAPDMWADPLGPMVKVFPGMALAAVVWLLMEER</sequence>
<feature type="domain" description="NAD(P)-binding" evidence="2">
    <location>
        <begin position="8"/>
        <end position="156"/>
    </location>
</feature>
<keyword evidence="4" id="KW-1185">Reference proteome</keyword>
<feature type="transmembrane region" description="Helical" evidence="1">
    <location>
        <begin position="411"/>
        <end position="428"/>
    </location>
</feature>
<dbReference type="InterPro" id="IPR051207">
    <property type="entry name" value="ComplexI_NDUFA9_subunit"/>
</dbReference>
<evidence type="ECO:0000256" key="1">
    <source>
        <dbReference type="SAM" id="Phobius"/>
    </source>
</evidence>
<proteinExistence type="predicted"/>
<organism evidence="3 4">
    <name type="scientific">Paracoccus caeni</name>
    <dbReference type="NCBI Taxonomy" id="657651"/>
    <lineage>
        <taxon>Bacteria</taxon>
        <taxon>Pseudomonadati</taxon>
        <taxon>Pseudomonadota</taxon>
        <taxon>Alphaproteobacteria</taxon>
        <taxon>Rhodobacterales</taxon>
        <taxon>Paracoccaceae</taxon>
        <taxon>Paracoccus</taxon>
    </lineage>
</organism>
<keyword evidence="1" id="KW-1133">Transmembrane helix</keyword>
<dbReference type="EMBL" id="JAEPRQ010000001">
    <property type="protein sequence ID" value="MBK4214412.1"/>
    <property type="molecule type" value="Genomic_DNA"/>
</dbReference>
<dbReference type="InterPro" id="IPR016040">
    <property type="entry name" value="NAD(P)-bd_dom"/>
</dbReference>
<accession>A0A934VWX7</accession>
<dbReference type="AlphaFoldDB" id="A0A934VWX7"/>